<feature type="non-terminal residue" evidence="1">
    <location>
        <position position="35"/>
    </location>
</feature>
<proteinExistence type="predicted"/>
<dbReference type="EMBL" id="CAMGYJ010000008">
    <property type="protein sequence ID" value="CAI0460872.1"/>
    <property type="molecule type" value="Genomic_DNA"/>
</dbReference>
<name>A0AAV0NR84_9ROSI</name>
<comment type="caution">
    <text evidence="1">The sequence shown here is derived from an EMBL/GenBank/DDBJ whole genome shotgun (WGS) entry which is preliminary data.</text>
</comment>
<accession>A0AAV0NR84</accession>
<keyword evidence="2" id="KW-1185">Reference proteome</keyword>
<organism evidence="1 2">
    <name type="scientific">Linum tenue</name>
    <dbReference type="NCBI Taxonomy" id="586396"/>
    <lineage>
        <taxon>Eukaryota</taxon>
        <taxon>Viridiplantae</taxon>
        <taxon>Streptophyta</taxon>
        <taxon>Embryophyta</taxon>
        <taxon>Tracheophyta</taxon>
        <taxon>Spermatophyta</taxon>
        <taxon>Magnoliopsida</taxon>
        <taxon>eudicotyledons</taxon>
        <taxon>Gunneridae</taxon>
        <taxon>Pentapetalae</taxon>
        <taxon>rosids</taxon>
        <taxon>fabids</taxon>
        <taxon>Malpighiales</taxon>
        <taxon>Linaceae</taxon>
        <taxon>Linum</taxon>
    </lineage>
</organism>
<gene>
    <name evidence="1" type="ORF">LITE_LOCUS34678</name>
</gene>
<dbReference type="Proteomes" id="UP001154282">
    <property type="component" value="Unassembled WGS sequence"/>
</dbReference>
<evidence type="ECO:0000313" key="2">
    <source>
        <dbReference type="Proteomes" id="UP001154282"/>
    </source>
</evidence>
<reference evidence="1" key="1">
    <citation type="submission" date="2022-08" db="EMBL/GenBank/DDBJ databases">
        <authorList>
            <person name="Gutierrez-Valencia J."/>
        </authorList>
    </citation>
    <scope>NUCLEOTIDE SEQUENCE</scope>
</reference>
<evidence type="ECO:0000313" key="1">
    <source>
        <dbReference type="EMBL" id="CAI0460872.1"/>
    </source>
</evidence>
<sequence length="35" mass="3832">MSKLYHIRCSILCHGHGLSVCLILCSIPMSSSPFP</sequence>
<dbReference type="AlphaFoldDB" id="A0AAV0NR84"/>
<protein>
    <submittedName>
        <fullName evidence="1">Uncharacterized protein</fullName>
    </submittedName>
</protein>